<keyword evidence="11 14" id="KW-0255">Endonuclease</keyword>
<dbReference type="EC" id="3.1.26.4" evidence="6 14"/>
<feature type="domain" description="RNase H type-2" evidence="17">
    <location>
        <begin position="12"/>
        <end position="204"/>
    </location>
</feature>
<comment type="cofactor">
    <cofactor evidence="14 15">
        <name>Mn(2+)</name>
        <dbReference type="ChEBI" id="CHEBI:29035"/>
    </cofactor>
    <cofactor evidence="14 15">
        <name>Mg(2+)</name>
        <dbReference type="ChEBI" id="CHEBI:18420"/>
    </cofactor>
    <text evidence="14 15">Manganese or magnesium. Binds 1 divalent metal ion per monomer in the absence of substrate. May bind a second metal ion after substrate binding.</text>
</comment>
<evidence type="ECO:0000256" key="11">
    <source>
        <dbReference type="ARBA" id="ARBA00022759"/>
    </source>
</evidence>
<dbReference type="OrthoDB" id="9803420at2"/>
<evidence type="ECO:0000256" key="10">
    <source>
        <dbReference type="ARBA" id="ARBA00022723"/>
    </source>
</evidence>
<feature type="binding site" evidence="14 15">
    <location>
        <position position="19"/>
    </location>
    <ligand>
        <name>a divalent metal cation</name>
        <dbReference type="ChEBI" id="CHEBI:60240"/>
    </ligand>
</feature>
<comment type="cofactor">
    <cofactor evidence="2">
        <name>Mg(2+)</name>
        <dbReference type="ChEBI" id="CHEBI:18420"/>
    </cofactor>
</comment>
<dbReference type="PANTHER" id="PTHR10954:SF18">
    <property type="entry name" value="RIBONUCLEASE HII"/>
    <property type="match status" value="1"/>
</dbReference>
<dbReference type="InterPro" id="IPR036397">
    <property type="entry name" value="RNaseH_sf"/>
</dbReference>
<reference evidence="18 19" key="1">
    <citation type="submission" date="2018-11" db="EMBL/GenBank/DDBJ databases">
        <title>Genomic Encyclopedia of Type Strains, Phase IV (KMG-IV): sequencing the most valuable type-strain genomes for metagenomic binning, comparative biology and taxonomic classification.</title>
        <authorList>
            <person name="Goeker M."/>
        </authorList>
    </citation>
    <scope>NUCLEOTIDE SEQUENCE [LARGE SCALE GENOMIC DNA]</scope>
    <source>
        <strain evidence="18 19">DSM 5900</strain>
    </source>
</reference>
<dbReference type="InterPro" id="IPR012337">
    <property type="entry name" value="RNaseH-like_sf"/>
</dbReference>
<dbReference type="RefSeq" id="WP_123690215.1">
    <property type="nucleotide sequence ID" value="NZ_AP019700.1"/>
</dbReference>
<comment type="caution">
    <text evidence="18">The sequence shown here is derived from an EMBL/GenBank/DDBJ whole genome shotgun (WGS) entry which is preliminary data.</text>
</comment>
<dbReference type="GO" id="GO:0032299">
    <property type="term" value="C:ribonuclease H2 complex"/>
    <property type="evidence" value="ECO:0007669"/>
    <property type="project" value="TreeGrafter"/>
</dbReference>
<keyword evidence="12 14" id="KW-0378">Hydrolase</keyword>
<feature type="binding site" evidence="14 15">
    <location>
        <position position="18"/>
    </location>
    <ligand>
        <name>a divalent metal cation</name>
        <dbReference type="ChEBI" id="CHEBI:60240"/>
    </ligand>
</feature>
<proteinExistence type="inferred from homology"/>
<gene>
    <name evidence="14" type="primary">rnhB</name>
    <name evidence="18" type="ORF">EDC65_2673</name>
</gene>
<dbReference type="InterPro" id="IPR001352">
    <property type="entry name" value="RNase_HII/HIII"/>
</dbReference>
<evidence type="ECO:0000256" key="9">
    <source>
        <dbReference type="ARBA" id="ARBA00022722"/>
    </source>
</evidence>
<dbReference type="GO" id="GO:0005737">
    <property type="term" value="C:cytoplasm"/>
    <property type="evidence" value="ECO:0007669"/>
    <property type="project" value="UniProtKB-SubCell"/>
</dbReference>
<evidence type="ECO:0000256" key="2">
    <source>
        <dbReference type="ARBA" id="ARBA00001946"/>
    </source>
</evidence>
<comment type="subcellular location">
    <subcellularLocation>
        <location evidence="4 14">Cytoplasm</location>
    </subcellularLocation>
</comment>
<evidence type="ECO:0000256" key="13">
    <source>
        <dbReference type="ARBA" id="ARBA00023211"/>
    </source>
</evidence>
<dbReference type="GO" id="GO:0004523">
    <property type="term" value="F:RNA-DNA hybrid ribonuclease activity"/>
    <property type="evidence" value="ECO:0007669"/>
    <property type="project" value="UniProtKB-UniRule"/>
</dbReference>
<keyword evidence="10 14" id="KW-0479">Metal-binding</keyword>
<dbReference type="GO" id="GO:0030145">
    <property type="term" value="F:manganese ion binding"/>
    <property type="evidence" value="ECO:0007669"/>
    <property type="project" value="UniProtKB-UniRule"/>
</dbReference>
<evidence type="ECO:0000256" key="14">
    <source>
        <dbReference type="HAMAP-Rule" id="MF_00052"/>
    </source>
</evidence>
<evidence type="ECO:0000256" key="4">
    <source>
        <dbReference type="ARBA" id="ARBA00004496"/>
    </source>
</evidence>
<dbReference type="AlphaFoldDB" id="A0A3N1LHW0"/>
<evidence type="ECO:0000256" key="16">
    <source>
        <dbReference type="RuleBase" id="RU003515"/>
    </source>
</evidence>
<evidence type="ECO:0000313" key="18">
    <source>
        <dbReference type="EMBL" id="ROP90814.1"/>
    </source>
</evidence>
<keyword evidence="8 14" id="KW-0963">Cytoplasm</keyword>
<feature type="binding site" evidence="14 15">
    <location>
        <position position="113"/>
    </location>
    <ligand>
        <name>a divalent metal cation</name>
        <dbReference type="ChEBI" id="CHEBI:60240"/>
    </ligand>
</feature>
<keyword evidence="13 14" id="KW-0464">Manganese</keyword>
<evidence type="ECO:0000313" key="19">
    <source>
        <dbReference type="Proteomes" id="UP000278222"/>
    </source>
</evidence>
<sequence length="207" mass="21826">MPDYRLEMELGGLVCGIDEVGRGPWAGPVVAAAVIIDPARLPHDLRDAIDDSKKIPAARRAALAAAIAAHALVGVGAASAGEVDRHNVLQATFIAMARALARLPARPDAALVDGNRAPPLGCRVVTVVEGDALSLSIAAASIVAKVLRDGMMARLALRHPGYGWETNVGYGTEAHRAGLSRFGVTRHHRRSFAPISQMLSPETRLTR</sequence>
<keyword evidence="9 14" id="KW-0540">Nuclease</keyword>
<dbReference type="EMBL" id="RJKX01000014">
    <property type="protein sequence ID" value="ROP90814.1"/>
    <property type="molecule type" value="Genomic_DNA"/>
</dbReference>
<dbReference type="PANTHER" id="PTHR10954">
    <property type="entry name" value="RIBONUCLEASE H2 SUBUNIT A"/>
    <property type="match status" value="1"/>
</dbReference>
<comment type="catalytic activity">
    <reaction evidence="1 14 15 16">
        <text>Endonucleolytic cleavage to 5'-phosphomonoester.</text>
        <dbReference type="EC" id="3.1.26.4"/>
    </reaction>
</comment>
<dbReference type="GO" id="GO:0006298">
    <property type="term" value="P:mismatch repair"/>
    <property type="evidence" value="ECO:0007669"/>
    <property type="project" value="TreeGrafter"/>
</dbReference>
<comment type="similarity">
    <text evidence="5 14 16">Belongs to the RNase HII family.</text>
</comment>
<dbReference type="PROSITE" id="PS51975">
    <property type="entry name" value="RNASE_H_2"/>
    <property type="match status" value="1"/>
</dbReference>
<dbReference type="CDD" id="cd07182">
    <property type="entry name" value="RNase_HII_bacteria_HII_like"/>
    <property type="match status" value="1"/>
</dbReference>
<evidence type="ECO:0000256" key="7">
    <source>
        <dbReference type="ARBA" id="ARBA00019179"/>
    </source>
</evidence>
<dbReference type="Gene3D" id="3.30.420.10">
    <property type="entry name" value="Ribonuclease H-like superfamily/Ribonuclease H"/>
    <property type="match status" value="1"/>
</dbReference>
<dbReference type="InterPro" id="IPR024567">
    <property type="entry name" value="RNase_HII/HIII_dom"/>
</dbReference>
<dbReference type="GO" id="GO:0043137">
    <property type="term" value="P:DNA replication, removal of RNA primer"/>
    <property type="evidence" value="ECO:0007669"/>
    <property type="project" value="TreeGrafter"/>
</dbReference>
<evidence type="ECO:0000256" key="6">
    <source>
        <dbReference type="ARBA" id="ARBA00012180"/>
    </source>
</evidence>
<evidence type="ECO:0000256" key="8">
    <source>
        <dbReference type="ARBA" id="ARBA00022490"/>
    </source>
</evidence>
<dbReference type="Proteomes" id="UP000278222">
    <property type="component" value="Unassembled WGS sequence"/>
</dbReference>
<comment type="function">
    <text evidence="3 14 16">Endonuclease that specifically degrades the RNA of RNA-DNA hybrids.</text>
</comment>
<dbReference type="Pfam" id="PF01351">
    <property type="entry name" value="RNase_HII"/>
    <property type="match status" value="1"/>
</dbReference>
<dbReference type="SUPFAM" id="SSF53098">
    <property type="entry name" value="Ribonuclease H-like"/>
    <property type="match status" value="1"/>
</dbReference>
<evidence type="ECO:0000256" key="15">
    <source>
        <dbReference type="PROSITE-ProRule" id="PRU01319"/>
    </source>
</evidence>
<accession>A0A3N1LHW0</accession>
<evidence type="ECO:0000256" key="5">
    <source>
        <dbReference type="ARBA" id="ARBA00007383"/>
    </source>
</evidence>
<dbReference type="HAMAP" id="MF_00052_B">
    <property type="entry name" value="RNase_HII_B"/>
    <property type="match status" value="1"/>
</dbReference>
<evidence type="ECO:0000256" key="1">
    <source>
        <dbReference type="ARBA" id="ARBA00000077"/>
    </source>
</evidence>
<evidence type="ECO:0000256" key="3">
    <source>
        <dbReference type="ARBA" id="ARBA00004065"/>
    </source>
</evidence>
<organism evidence="18 19">
    <name type="scientific">Stella humosa</name>
    <dbReference type="NCBI Taxonomy" id="94"/>
    <lineage>
        <taxon>Bacteria</taxon>
        <taxon>Pseudomonadati</taxon>
        <taxon>Pseudomonadota</taxon>
        <taxon>Alphaproteobacteria</taxon>
        <taxon>Rhodospirillales</taxon>
        <taxon>Stellaceae</taxon>
        <taxon>Stella</taxon>
    </lineage>
</organism>
<protein>
    <recommendedName>
        <fullName evidence="7 14">Ribonuclease HII</fullName>
        <shortName evidence="14">RNase HII</shortName>
        <ecNumber evidence="6 14">3.1.26.4</ecNumber>
    </recommendedName>
</protein>
<name>A0A3N1LHW0_9PROT</name>
<dbReference type="NCBIfam" id="NF000595">
    <property type="entry name" value="PRK00015.1-3"/>
    <property type="match status" value="1"/>
</dbReference>
<dbReference type="GO" id="GO:0003723">
    <property type="term" value="F:RNA binding"/>
    <property type="evidence" value="ECO:0007669"/>
    <property type="project" value="UniProtKB-UniRule"/>
</dbReference>
<dbReference type="InterPro" id="IPR022898">
    <property type="entry name" value="RNase_HII"/>
</dbReference>
<evidence type="ECO:0000256" key="12">
    <source>
        <dbReference type="ARBA" id="ARBA00022801"/>
    </source>
</evidence>
<keyword evidence="19" id="KW-1185">Reference proteome</keyword>
<evidence type="ECO:0000259" key="17">
    <source>
        <dbReference type="PROSITE" id="PS51975"/>
    </source>
</evidence>